<reference evidence="1 2" key="1">
    <citation type="submission" date="2023-05" db="EMBL/GenBank/DDBJ databases">
        <title>Draft genome sequence of Streptomyces sp. B-S-A6 isolated from a cave soil in Thailand.</title>
        <authorList>
            <person name="Chamroensaksri N."/>
            <person name="Muangham S."/>
        </authorList>
    </citation>
    <scope>NUCLEOTIDE SEQUENCE [LARGE SCALE GENOMIC DNA]</scope>
    <source>
        <strain evidence="1 2">B-S-A6</strain>
    </source>
</reference>
<evidence type="ECO:0000313" key="1">
    <source>
        <dbReference type="EMBL" id="MDI3404690.1"/>
    </source>
</evidence>
<dbReference type="EMBL" id="JASCIQ010000011">
    <property type="protein sequence ID" value="MDI3404690.1"/>
    <property type="molecule type" value="Genomic_DNA"/>
</dbReference>
<gene>
    <name evidence="1" type="ORF">QIS96_12775</name>
</gene>
<dbReference type="Proteomes" id="UP001223978">
    <property type="component" value="Unassembled WGS sequence"/>
</dbReference>
<dbReference type="RefSeq" id="WP_282542635.1">
    <property type="nucleotide sequence ID" value="NZ_JASCIQ010000011.1"/>
</dbReference>
<comment type="caution">
    <text evidence="1">The sequence shown here is derived from an EMBL/GenBank/DDBJ whole genome shotgun (WGS) entry which is preliminary data.</text>
</comment>
<sequence>MYTVLADCGVLDAAFAYCLGCELFLLLKRGTGGRIRARTNRS</sequence>
<evidence type="ECO:0000313" key="2">
    <source>
        <dbReference type="Proteomes" id="UP001223978"/>
    </source>
</evidence>
<proteinExistence type="predicted"/>
<evidence type="ECO:0008006" key="3">
    <source>
        <dbReference type="Google" id="ProtNLM"/>
    </source>
</evidence>
<organism evidence="1 2">
    <name type="scientific">Streptomyces cavernicola</name>
    <dbReference type="NCBI Taxonomy" id="3043613"/>
    <lineage>
        <taxon>Bacteria</taxon>
        <taxon>Bacillati</taxon>
        <taxon>Actinomycetota</taxon>
        <taxon>Actinomycetes</taxon>
        <taxon>Kitasatosporales</taxon>
        <taxon>Streptomycetaceae</taxon>
        <taxon>Streptomyces</taxon>
    </lineage>
</organism>
<protein>
    <recommendedName>
        <fullName evidence="3">DUF4395 domain-containing protein</fullName>
    </recommendedName>
</protein>
<accession>A0ABT6S9A4</accession>
<name>A0ABT6S9A4_9ACTN</name>
<keyword evidence="2" id="KW-1185">Reference proteome</keyword>